<dbReference type="EMBL" id="CAXAMN010027694">
    <property type="protein sequence ID" value="CAK9112258.1"/>
    <property type="molecule type" value="Genomic_DNA"/>
</dbReference>
<accession>A0ABP0SIQ6</accession>
<gene>
    <name evidence="2" type="ORF">CCMP2556_LOCUS52060</name>
</gene>
<feature type="compositionally biased region" description="Basic residues" evidence="1">
    <location>
        <begin position="467"/>
        <end position="486"/>
    </location>
</feature>
<name>A0ABP0SIQ6_9DINO</name>
<proteinExistence type="predicted"/>
<feature type="compositionally biased region" description="Basic and acidic residues" evidence="1">
    <location>
        <begin position="457"/>
        <end position="466"/>
    </location>
</feature>
<feature type="region of interest" description="Disordered" evidence="1">
    <location>
        <begin position="580"/>
        <end position="600"/>
    </location>
</feature>
<organism evidence="2 3">
    <name type="scientific">Durusdinium trenchii</name>
    <dbReference type="NCBI Taxonomy" id="1381693"/>
    <lineage>
        <taxon>Eukaryota</taxon>
        <taxon>Sar</taxon>
        <taxon>Alveolata</taxon>
        <taxon>Dinophyceae</taxon>
        <taxon>Suessiales</taxon>
        <taxon>Symbiodiniaceae</taxon>
        <taxon>Durusdinium</taxon>
    </lineage>
</organism>
<feature type="compositionally biased region" description="Basic and acidic residues" evidence="1">
    <location>
        <begin position="487"/>
        <end position="498"/>
    </location>
</feature>
<evidence type="ECO:0000313" key="2">
    <source>
        <dbReference type="EMBL" id="CAK9112258.1"/>
    </source>
</evidence>
<reference evidence="2 3" key="1">
    <citation type="submission" date="2024-02" db="EMBL/GenBank/DDBJ databases">
        <authorList>
            <person name="Chen Y."/>
            <person name="Shah S."/>
            <person name="Dougan E. K."/>
            <person name="Thang M."/>
            <person name="Chan C."/>
        </authorList>
    </citation>
    <scope>NUCLEOTIDE SEQUENCE [LARGE SCALE GENOMIC DNA]</scope>
</reference>
<dbReference type="Gene3D" id="3.60.60.10">
    <property type="entry name" value="Penicillin V Acylase, Chain A"/>
    <property type="match status" value="1"/>
</dbReference>
<evidence type="ECO:0000256" key="1">
    <source>
        <dbReference type="SAM" id="MobiDB-lite"/>
    </source>
</evidence>
<keyword evidence="3" id="KW-1185">Reference proteome</keyword>
<comment type="caution">
    <text evidence="2">The sequence shown here is derived from an EMBL/GenBank/DDBJ whole genome shotgun (WGS) entry which is preliminary data.</text>
</comment>
<dbReference type="Proteomes" id="UP001642484">
    <property type="component" value="Unassembled WGS sequence"/>
</dbReference>
<feature type="compositionally biased region" description="Low complexity" evidence="1">
    <location>
        <begin position="527"/>
        <end position="539"/>
    </location>
</feature>
<feature type="compositionally biased region" description="Basic and acidic residues" evidence="1">
    <location>
        <begin position="506"/>
        <end position="522"/>
    </location>
</feature>
<sequence>MDQVAEQEGMLQRDLGLLEASQLEFLGAEYFRRLEQRWQEPVKRTGEYFAWTAEGSQAWDALATAARQGVAELSRSEVGMESAARFLAGAAKEAGPQLWKLLTIYEIQVASQLPRRQAREAKPVGCTGVACASGLLGQTEEVDVYIYDYGRRDIVARLQAPGSSALVYDPACTLCPIGIGTSGLAVSRFTLYPRGLAGRPAASRCGRWSGSGVGGLPLAAILWELLLGPRNLPEAIEFLKGLVSQSAPPLAGAAMMLMQPGYGVAMVEWSSEEISVSPIAMEGVLVHANHCILDLRDAENPKIARLLEDSRRRQAVVEGLYAEELLAGKPPTLGLNQLQSFLSATGVQNDDVLATVISCPASRALYVRFRLQLRVQPGEEQSIAELMAHSMGAIPGDLALLGRAKTAAEQLRSLQKVYSQSLKGVQLANAVAQELEDWSKVAAPELQKLEGTAPAPVEEKPKELSKKEKKKLKKERKREKKARKEAKKAEKALAKIEKAQQQAELAAKHANEEEAEASKQIEEIEAELAAAEAAAAEAAESSEEDPEMVAKTERLRAQLSEAYELSAQVALRAAEQAEAAVASVSKKRARSSSSSDSSNS</sequence>
<feature type="compositionally biased region" description="Low complexity" evidence="1">
    <location>
        <begin position="591"/>
        <end position="600"/>
    </location>
</feature>
<evidence type="ECO:0000313" key="3">
    <source>
        <dbReference type="Proteomes" id="UP001642484"/>
    </source>
</evidence>
<protein>
    <submittedName>
        <fullName evidence="2">Uncharacterized protein</fullName>
    </submittedName>
</protein>
<feature type="region of interest" description="Disordered" evidence="1">
    <location>
        <begin position="447"/>
        <end position="553"/>
    </location>
</feature>